<dbReference type="HOGENOM" id="CLU_2262115_0_0_7"/>
<dbReference type="EMBL" id="CP002271">
    <property type="protein sequence ID" value="ADO67979.1"/>
    <property type="molecule type" value="Genomic_DNA"/>
</dbReference>
<reference evidence="1 2" key="1">
    <citation type="journal article" date="2011" name="Mol. Biol. Evol.">
        <title>Comparative genomic analysis of fruiting body formation in Myxococcales.</title>
        <authorList>
            <person name="Huntley S."/>
            <person name="Hamann N."/>
            <person name="Wegener-Feldbrugge S."/>
            <person name="Treuner-Lange A."/>
            <person name="Kube M."/>
            <person name="Reinhardt R."/>
            <person name="Klages S."/>
            <person name="Muller R."/>
            <person name="Ronning C.M."/>
            <person name="Nierman W.C."/>
            <person name="Sogaard-Andersen L."/>
        </authorList>
    </citation>
    <scope>NUCLEOTIDE SEQUENCE [LARGE SCALE GENOMIC DNA]</scope>
    <source>
        <strain evidence="1 2">DW4/3-1</strain>
    </source>
</reference>
<evidence type="ECO:0000313" key="1">
    <source>
        <dbReference type="EMBL" id="ADO67979.1"/>
    </source>
</evidence>
<dbReference type="AlphaFoldDB" id="E3FKK6"/>
<proteinExistence type="predicted"/>
<dbReference type="KEGG" id="sur:STAUR_0170"/>
<accession>E3FKK6</accession>
<gene>
    <name evidence="1" type="ordered locus">STAUR_0170</name>
</gene>
<sequence length="103" mass="11133">MLLYTGERSTEHYVPEDFMDGPWPSSFDDESCRHVGSCAADPRRSGSSHTLEDVIVDGEEVPSMDGGFCQPPGACVNGERRVDACSGDIWCCQLLPVDGPQAP</sequence>
<dbReference type="Proteomes" id="UP000001351">
    <property type="component" value="Chromosome"/>
</dbReference>
<organism evidence="1 2">
    <name type="scientific">Stigmatella aurantiaca (strain DW4/3-1)</name>
    <dbReference type="NCBI Taxonomy" id="378806"/>
    <lineage>
        <taxon>Bacteria</taxon>
        <taxon>Pseudomonadati</taxon>
        <taxon>Myxococcota</taxon>
        <taxon>Myxococcia</taxon>
        <taxon>Myxococcales</taxon>
        <taxon>Cystobacterineae</taxon>
        <taxon>Archangiaceae</taxon>
        <taxon>Stigmatella</taxon>
    </lineage>
</organism>
<keyword evidence="2" id="KW-1185">Reference proteome</keyword>
<protein>
    <submittedName>
        <fullName evidence="1">Uncharacterized protein</fullName>
    </submittedName>
</protein>
<name>E3FKK6_STIAD</name>
<evidence type="ECO:0000313" key="2">
    <source>
        <dbReference type="Proteomes" id="UP000001351"/>
    </source>
</evidence>